<dbReference type="EMBL" id="JARQWQ010000051">
    <property type="protein sequence ID" value="KAK2557154.1"/>
    <property type="molecule type" value="Genomic_DNA"/>
</dbReference>
<feature type="region of interest" description="Disordered" evidence="2">
    <location>
        <begin position="1"/>
        <end position="23"/>
    </location>
</feature>
<name>A0AAD9Q9M7_ACRCE</name>
<dbReference type="Proteomes" id="UP001249851">
    <property type="component" value="Unassembled WGS sequence"/>
</dbReference>
<evidence type="ECO:0000256" key="2">
    <source>
        <dbReference type="SAM" id="MobiDB-lite"/>
    </source>
</evidence>
<organism evidence="3 4">
    <name type="scientific">Acropora cervicornis</name>
    <name type="common">Staghorn coral</name>
    <dbReference type="NCBI Taxonomy" id="6130"/>
    <lineage>
        <taxon>Eukaryota</taxon>
        <taxon>Metazoa</taxon>
        <taxon>Cnidaria</taxon>
        <taxon>Anthozoa</taxon>
        <taxon>Hexacorallia</taxon>
        <taxon>Scleractinia</taxon>
        <taxon>Astrocoeniina</taxon>
        <taxon>Acroporidae</taxon>
        <taxon>Acropora</taxon>
    </lineage>
</organism>
<evidence type="ECO:0000256" key="1">
    <source>
        <dbReference type="ARBA" id="ARBA00093458"/>
    </source>
</evidence>
<accession>A0AAD9Q9M7</accession>
<keyword evidence="4" id="KW-1185">Reference proteome</keyword>
<keyword evidence="3" id="KW-0418">Kinase</keyword>
<sequence length="275" mass="31198">MSQKSMISNSKRPRSGSFLESHSPLKRSCADLNEDDTGEIDFEVPNDTQAAILFLKSIVPLNKFQGKIPAIILKHQIYCVMKDKTLVDRQLNNLWEENKIRLFKLTSGSDEFAVVLTDDYVNHMKGRTSDAKVLLTIEKFINNVLPSHTDVSISKKDALVKFKLSEEEITHLVNTGVLTARDVGSWWLSIPGAGVFMKNFSNGRKALVQMIRKRKYREILERDLLSRNFDSHSKLGIAYHTYDIIGAEIVKSVETTSGRLLRLDIQSDSKARSNR</sequence>
<dbReference type="PANTHER" id="PTHR15243:SF0">
    <property type="entry name" value="SERINE_THREONINE-PROTEIN KINASE 19"/>
    <property type="match status" value="1"/>
</dbReference>
<dbReference type="GO" id="GO:0016301">
    <property type="term" value="F:kinase activity"/>
    <property type="evidence" value="ECO:0007669"/>
    <property type="project" value="UniProtKB-KW"/>
</dbReference>
<dbReference type="Pfam" id="PF10494">
    <property type="entry name" value="Stk19"/>
    <property type="match status" value="1"/>
</dbReference>
<dbReference type="GO" id="GO:0046579">
    <property type="term" value="P:positive regulation of Ras protein signal transduction"/>
    <property type="evidence" value="ECO:0007669"/>
    <property type="project" value="TreeGrafter"/>
</dbReference>
<reference evidence="3" key="2">
    <citation type="journal article" date="2023" name="Science">
        <title>Genomic signatures of disease resistance in endangered staghorn corals.</title>
        <authorList>
            <person name="Vollmer S.V."/>
            <person name="Selwyn J.D."/>
            <person name="Despard B.A."/>
            <person name="Roesel C.L."/>
        </authorList>
    </citation>
    <scope>NUCLEOTIDE SEQUENCE</scope>
    <source>
        <strain evidence="3">K2</strain>
    </source>
</reference>
<gene>
    <name evidence="3" type="ORF">P5673_020630</name>
</gene>
<evidence type="ECO:0000313" key="3">
    <source>
        <dbReference type="EMBL" id="KAK2557154.1"/>
    </source>
</evidence>
<evidence type="ECO:0000313" key="4">
    <source>
        <dbReference type="Proteomes" id="UP001249851"/>
    </source>
</evidence>
<comment type="similarity">
    <text evidence="1">Belongs to the STK19 family.</text>
</comment>
<dbReference type="AlphaFoldDB" id="A0AAD9Q9M7"/>
<feature type="compositionally biased region" description="Polar residues" evidence="2">
    <location>
        <begin position="1"/>
        <end position="10"/>
    </location>
</feature>
<keyword evidence="3" id="KW-0808">Transferase</keyword>
<proteinExistence type="inferred from homology"/>
<dbReference type="InterPro" id="IPR018865">
    <property type="entry name" value="STK19-like"/>
</dbReference>
<reference evidence="3" key="1">
    <citation type="journal article" date="2023" name="G3 (Bethesda)">
        <title>Whole genome assembly and annotation of the endangered Caribbean coral Acropora cervicornis.</title>
        <authorList>
            <person name="Selwyn J.D."/>
            <person name="Vollmer S.V."/>
        </authorList>
    </citation>
    <scope>NUCLEOTIDE SEQUENCE</scope>
    <source>
        <strain evidence="3">K2</strain>
    </source>
</reference>
<protein>
    <submittedName>
        <fullName evidence="3">Serine/threonine-protein kinase 19</fullName>
    </submittedName>
</protein>
<comment type="caution">
    <text evidence="3">The sequence shown here is derived from an EMBL/GenBank/DDBJ whole genome shotgun (WGS) entry which is preliminary data.</text>
</comment>
<dbReference type="PANTHER" id="PTHR15243">
    <property type="entry name" value="SERINE/THREONINE-PROTEIN KINASE 19"/>
    <property type="match status" value="1"/>
</dbReference>